<dbReference type="RefSeq" id="XP_024550301.1">
    <property type="nucleotide sequence ID" value="XM_024694511.1"/>
</dbReference>
<feature type="compositionally biased region" description="Low complexity" evidence="5">
    <location>
        <begin position="360"/>
        <end position="370"/>
    </location>
</feature>
<keyword evidence="9" id="KW-1185">Reference proteome</keyword>
<dbReference type="GO" id="GO:0031087">
    <property type="term" value="P:deadenylation-independent decapping of nuclear-transcribed mRNA"/>
    <property type="evidence" value="ECO:0007669"/>
    <property type="project" value="TreeGrafter"/>
</dbReference>
<dbReference type="GO" id="GO:0033962">
    <property type="term" value="P:P-body assembly"/>
    <property type="evidence" value="ECO:0007669"/>
    <property type="project" value="TreeGrafter"/>
</dbReference>
<gene>
    <name evidence="8" type="primary">Bcedc3</name>
    <name evidence="8" type="ORF">BCIN_08g02600</name>
</gene>
<evidence type="ECO:0000256" key="5">
    <source>
        <dbReference type="SAM" id="MobiDB-lite"/>
    </source>
</evidence>
<reference evidence="8 9" key="3">
    <citation type="journal article" date="2017" name="Mol. Plant Pathol.">
        <title>A gapless genome sequence of the fungus Botrytis cinerea.</title>
        <authorList>
            <person name="Van Kan J.A."/>
            <person name="Stassen J.H."/>
            <person name="Mosbach A."/>
            <person name="Van Der Lee T.A."/>
            <person name="Faino L."/>
            <person name="Farmer A.D."/>
            <person name="Papasotiriou D.G."/>
            <person name="Zhou S."/>
            <person name="Seidl M.F."/>
            <person name="Cottam E."/>
            <person name="Edel D."/>
            <person name="Hahn M."/>
            <person name="Schwartz D.C."/>
            <person name="Dietrich R.A."/>
            <person name="Widdison S."/>
            <person name="Scalliet G."/>
        </authorList>
    </citation>
    <scope>NUCLEOTIDE SEQUENCE [LARGE SCALE GENOMIC DNA]</scope>
    <source>
        <strain evidence="8 9">B05.10</strain>
    </source>
</reference>
<comment type="similarity">
    <text evidence="2">Belongs to the EDC3 family.</text>
</comment>
<sequence length="711" mass="76692">MSNQFIGLTMLVTLSSPPGAQLRGIVSSIEPGKSLTLREVTCPSNGKYVPEFTINAAEITELIEARNENVKPPSPVIQQKPAVVPASVAKKFEDPAILSMGRRPGSVISPAVSIQSHSQLESASMERDGSARTVVGRENRRKEQNTSSTLPDSLTSQETHNQAELEHEEAEILEEELDAELAGLSVEPALAKSGRQRTRRRKNQGKKPVERVFQEPIVGPSKNNPGSKGWRQTPLLEPVTSFQPFATLKKSQRRGNRNMDENGWATEEATDVQEMGDFDFAGSLAKFDKKSVFNQMQAEDAIAESDRLVGHNRLPKAKPGTYGGKNLHPTENVLDAPNGATKAPELWKSDADDTDIQEISSQRGSGSGRNSRARRPESKIGNHHRPISRKGSTVPSSQPSRNIPVAPSKPMLYLVPSDRRCEPISALQMLNLENIADAELGLTEDMMTENAGRGIAEVGLSAVNTGGRGLTQGKKSTVPTVVVFAGNNKSGLRAVAAGRHLRNHGLNVVVCVLGLERDSELLVGLRCQIKVFRGFGGKVFTKTELLDFIKTSGAPIDLIIDGLLGLTMSFEELRTGDQAAAYELIEWANRSKAAVLAIDVPTGIDPTSGKVSVIDGRKLYIFARYVVAMGAPKKGLLEAMSMGEGVGDEEKAGLGITSANAKASVEWQLFVADIGLGMAVWKKAGTRVRRGVEFEGSWVLGMRFQSGAVVA</sequence>
<dbReference type="OrthoDB" id="10030313at2759"/>
<dbReference type="GeneID" id="5432491"/>
<feature type="compositionally biased region" description="Polar residues" evidence="5">
    <location>
        <begin position="145"/>
        <end position="162"/>
    </location>
</feature>
<dbReference type="GO" id="GO:0003729">
    <property type="term" value="F:mRNA binding"/>
    <property type="evidence" value="ECO:0007669"/>
    <property type="project" value="TreeGrafter"/>
</dbReference>
<proteinExistence type="inferred from homology"/>
<dbReference type="Pfam" id="PF09532">
    <property type="entry name" value="FDF"/>
    <property type="match status" value="1"/>
</dbReference>
<dbReference type="InterPro" id="IPR004443">
    <property type="entry name" value="YjeF_N_dom"/>
</dbReference>
<reference evidence="8 9" key="2">
    <citation type="journal article" date="2012" name="Eukaryot. Cell">
        <title>Genome update of Botrytis cinerea strains B05.10 and T4.</title>
        <authorList>
            <person name="Staats M."/>
            <person name="van Kan J.A."/>
        </authorList>
    </citation>
    <scope>NUCLEOTIDE SEQUENCE [LARGE SCALE GENOMIC DNA]</scope>
    <source>
        <strain evidence="8 9">B05.10</strain>
    </source>
</reference>
<evidence type="ECO:0000313" key="9">
    <source>
        <dbReference type="Proteomes" id="UP000001798"/>
    </source>
</evidence>
<comment type="subcellular location">
    <subcellularLocation>
        <location evidence="1">Cytoplasm</location>
        <location evidence="1">P-body</location>
    </subcellularLocation>
</comment>
<feature type="domain" description="YjeF N-terminal" evidence="6">
    <location>
        <begin position="429"/>
        <end position="682"/>
    </location>
</feature>
<name>A0A384JQ38_BOTFB</name>
<protein>
    <recommendedName>
        <fullName evidence="3">Enhancer of mRNA-decapping protein 3</fullName>
    </recommendedName>
</protein>
<feature type="region of interest" description="Disordered" evidence="5">
    <location>
        <begin position="312"/>
        <end position="408"/>
    </location>
</feature>
<evidence type="ECO:0000313" key="8">
    <source>
        <dbReference type="EMBL" id="ATZ52591.1"/>
    </source>
</evidence>
<evidence type="ECO:0000256" key="3">
    <source>
        <dbReference type="ARBA" id="ARBA00015797"/>
    </source>
</evidence>
<dbReference type="PANTHER" id="PTHR13612:SF0">
    <property type="entry name" value="ENHANCER OF MRNA-DECAPPING PROTEIN 3"/>
    <property type="match status" value="1"/>
</dbReference>
<feature type="region of interest" description="Disordered" evidence="5">
    <location>
        <begin position="118"/>
        <end position="167"/>
    </location>
</feature>
<dbReference type="Gene3D" id="3.40.50.10260">
    <property type="entry name" value="YjeF N-terminal domain"/>
    <property type="match status" value="1"/>
</dbReference>
<feature type="compositionally biased region" description="Basic and acidic residues" evidence="5">
    <location>
        <begin position="124"/>
        <end position="144"/>
    </location>
</feature>
<reference evidence="8 9" key="1">
    <citation type="journal article" date="2011" name="PLoS Genet.">
        <title>Genomic analysis of the necrotrophic fungal pathogens Sclerotinia sclerotiorum and Botrytis cinerea.</title>
        <authorList>
            <person name="Amselem J."/>
            <person name="Cuomo C.A."/>
            <person name="van Kan J.A."/>
            <person name="Viaud M."/>
            <person name="Benito E.P."/>
            <person name="Couloux A."/>
            <person name="Coutinho P.M."/>
            <person name="de Vries R.P."/>
            <person name="Dyer P.S."/>
            <person name="Fillinger S."/>
            <person name="Fournier E."/>
            <person name="Gout L."/>
            <person name="Hahn M."/>
            <person name="Kohn L."/>
            <person name="Lapalu N."/>
            <person name="Plummer K.M."/>
            <person name="Pradier J.M."/>
            <person name="Quevillon E."/>
            <person name="Sharon A."/>
            <person name="Simon A."/>
            <person name="ten Have A."/>
            <person name="Tudzynski B."/>
            <person name="Tudzynski P."/>
            <person name="Wincker P."/>
            <person name="Andrew M."/>
            <person name="Anthouard V."/>
            <person name="Beever R.E."/>
            <person name="Beffa R."/>
            <person name="Benoit I."/>
            <person name="Bouzid O."/>
            <person name="Brault B."/>
            <person name="Chen Z."/>
            <person name="Choquer M."/>
            <person name="Collemare J."/>
            <person name="Cotton P."/>
            <person name="Danchin E.G."/>
            <person name="Da Silva C."/>
            <person name="Gautier A."/>
            <person name="Giraud C."/>
            <person name="Giraud T."/>
            <person name="Gonzalez C."/>
            <person name="Grossetete S."/>
            <person name="Guldener U."/>
            <person name="Henrissat B."/>
            <person name="Howlett B.J."/>
            <person name="Kodira C."/>
            <person name="Kretschmer M."/>
            <person name="Lappartient A."/>
            <person name="Leroch M."/>
            <person name="Levis C."/>
            <person name="Mauceli E."/>
            <person name="Neuveglise C."/>
            <person name="Oeser B."/>
            <person name="Pearson M."/>
            <person name="Poulain J."/>
            <person name="Poussereau N."/>
            <person name="Quesneville H."/>
            <person name="Rascle C."/>
            <person name="Schumacher J."/>
            <person name="Segurens B."/>
            <person name="Sexton A."/>
            <person name="Silva E."/>
            <person name="Sirven C."/>
            <person name="Soanes D.M."/>
            <person name="Talbot N.J."/>
            <person name="Templeton M."/>
            <person name="Yandava C."/>
            <person name="Yarden O."/>
            <person name="Zeng Q."/>
            <person name="Rollins J.A."/>
            <person name="Lebrun M.H."/>
            <person name="Dickman M."/>
        </authorList>
    </citation>
    <scope>NUCLEOTIDE SEQUENCE [LARGE SCALE GENOMIC DNA]</scope>
    <source>
        <strain evidence="8 9">B05.10</strain>
    </source>
</reference>
<dbReference type="InterPro" id="IPR019050">
    <property type="entry name" value="FDF_dom"/>
</dbReference>
<feature type="domain" description="DFDF" evidence="7">
    <location>
        <begin position="266"/>
        <end position="302"/>
    </location>
</feature>
<evidence type="ECO:0000256" key="2">
    <source>
        <dbReference type="ARBA" id="ARBA00006610"/>
    </source>
</evidence>
<dbReference type="SMART" id="SM01199">
    <property type="entry name" value="FDF"/>
    <property type="match status" value="1"/>
</dbReference>
<dbReference type="PANTHER" id="PTHR13612">
    <property type="entry name" value="ENHANCER OF MRNA-DECAPPING PROTEIN 3"/>
    <property type="match status" value="1"/>
</dbReference>
<dbReference type="PROSITE" id="PS51512">
    <property type="entry name" value="DFDF"/>
    <property type="match status" value="1"/>
</dbReference>
<dbReference type="InterPro" id="IPR025762">
    <property type="entry name" value="DFDF"/>
</dbReference>
<keyword evidence="4" id="KW-0963">Cytoplasm</keyword>
<dbReference type="VEuPathDB" id="FungiDB:Bcin08g02600"/>
<dbReference type="PROSITE" id="PS51385">
    <property type="entry name" value="YJEF_N"/>
    <property type="match status" value="1"/>
</dbReference>
<dbReference type="AlphaFoldDB" id="A0A384JQ38"/>
<evidence type="ECO:0000259" key="7">
    <source>
        <dbReference type="PROSITE" id="PS51512"/>
    </source>
</evidence>
<dbReference type="SUPFAM" id="SSF64153">
    <property type="entry name" value="YjeF N-terminal domain-like"/>
    <property type="match status" value="1"/>
</dbReference>
<accession>A0A384JQ38</accession>
<evidence type="ECO:0000256" key="4">
    <source>
        <dbReference type="ARBA" id="ARBA00022490"/>
    </source>
</evidence>
<dbReference type="GO" id="GO:0000932">
    <property type="term" value="C:P-body"/>
    <property type="evidence" value="ECO:0007669"/>
    <property type="project" value="UniProtKB-SubCell"/>
</dbReference>
<dbReference type="Pfam" id="PF03853">
    <property type="entry name" value="YjeF_N"/>
    <property type="match status" value="1"/>
</dbReference>
<dbReference type="InterPro" id="IPR036652">
    <property type="entry name" value="YjeF_N_dom_sf"/>
</dbReference>
<organism evidence="8 9">
    <name type="scientific">Botryotinia fuckeliana (strain B05.10)</name>
    <name type="common">Noble rot fungus</name>
    <name type="synonym">Botrytis cinerea</name>
    <dbReference type="NCBI Taxonomy" id="332648"/>
    <lineage>
        <taxon>Eukaryota</taxon>
        <taxon>Fungi</taxon>
        <taxon>Dikarya</taxon>
        <taxon>Ascomycota</taxon>
        <taxon>Pezizomycotina</taxon>
        <taxon>Leotiomycetes</taxon>
        <taxon>Helotiales</taxon>
        <taxon>Sclerotiniaceae</taxon>
        <taxon>Botrytis</taxon>
    </lineage>
</organism>
<feature type="region of interest" description="Disordered" evidence="5">
    <location>
        <begin position="188"/>
        <end position="229"/>
    </location>
</feature>
<feature type="compositionally biased region" description="Polar residues" evidence="5">
    <location>
        <begin position="390"/>
        <end position="401"/>
    </location>
</feature>
<evidence type="ECO:0000256" key="1">
    <source>
        <dbReference type="ARBA" id="ARBA00004201"/>
    </source>
</evidence>
<dbReference type="EMBL" id="CP009812">
    <property type="protein sequence ID" value="ATZ52591.1"/>
    <property type="molecule type" value="Genomic_DNA"/>
</dbReference>
<dbReference type="Proteomes" id="UP000001798">
    <property type="component" value="Chromosome 8"/>
</dbReference>
<dbReference type="KEGG" id="bfu:BCIN_08g02600"/>
<dbReference type="FunFam" id="3.40.50.10260:FF:000007">
    <property type="entry name" value="YjeF N-terminal domain-like protein"/>
    <property type="match status" value="1"/>
</dbReference>
<evidence type="ECO:0000259" key="6">
    <source>
        <dbReference type="PROSITE" id="PS51385"/>
    </source>
</evidence>
<feature type="compositionally biased region" description="Basic residues" evidence="5">
    <location>
        <begin position="194"/>
        <end position="205"/>
    </location>
</feature>